<sequence>MVRRTGIDTPMTEGRDLWWDETVSLASPEHEAQAFDAEHPLFILYTSGTTGKPKGILHTTGGYLTQAAYTHHYVFDHQPGQDVYWCTADIGWVTGHSYIVYGPLANGATEVVYEGTPNFPDEHRHWQIIEKYGVTIYYTAPTLVRTFMKWGREIPEAHDLSSLRLLG</sequence>
<organism evidence="3 4">
    <name type="scientific">Nocardia seriolae</name>
    <dbReference type="NCBI Taxonomy" id="37332"/>
    <lineage>
        <taxon>Bacteria</taxon>
        <taxon>Bacillati</taxon>
        <taxon>Actinomycetota</taxon>
        <taxon>Actinomycetes</taxon>
        <taxon>Mycobacteriales</taxon>
        <taxon>Nocardiaceae</taxon>
        <taxon>Nocardia</taxon>
    </lineage>
</organism>
<feature type="domain" description="AMP-dependent synthetase/ligase" evidence="2">
    <location>
        <begin position="23"/>
        <end position="166"/>
    </location>
</feature>
<dbReference type="SUPFAM" id="SSF56801">
    <property type="entry name" value="Acetyl-CoA synthetase-like"/>
    <property type="match status" value="1"/>
</dbReference>
<dbReference type="AlphaFoldDB" id="A0ABC9YZP0"/>
<dbReference type="InterPro" id="IPR020845">
    <property type="entry name" value="AMP-binding_CS"/>
</dbReference>
<name>A0ABC9YZP0_9NOCA</name>
<keyword evidence="4" id="KW-1185">Reference proteome</keyword>
<dbReference type="PANTHER" id="PTHR24095">
    <property type="entry name" value="ACETYL-COENZYME A SYNTHETASE"/>
    <property type="match status" value="1"/>
</dbReference>
<dbReference type="InterPro" id="IPR042099">
    <property type="entry name" value="ANL_N_sf"/>
</dbReference>
<reference evidence="3 4" key="2">
    <citation type="journal article" date="2016" name="Genome Announc.">
        <title>Draft Genome Sequence of Erythromycin- and Oxytetracycline-Sensitive Nocardia seriolae Strain U-1 (NBRC 110359).</title>
        <authorList>
            <person name="Imajoh M."/>
            <person name="Sukeda M."/>
            <person name="Shimizu M."/>
            <person name="Yamane J."/>
            <person name="Ohnishi K."/>
            <person name="Oshima S."/>
        </authorList>
    </citation>
    <scope>NUCLEOTIDE SEQUENCE [LARGE SCALE GENOMIC DNA]</scope>
    <source>
        <strain evidence="3 4">U-1</strain>
    </source>
</reference>
<dbReference type="EMBL" id="BBYQ01000092">
    <property type="protein sequence ID" value="GAP30723.1"/>
    <property type="molecule type" value="Genomic_DNA"/>
</dbReference>
<dbReference type="PROSITE" id="PS00455">
    <property type="entry name" value="AMP_BINDING"/>
    <property type="match status" value="1"/>
</dbReference>
<dbReference type="InterPro" id="IPR000873">
    <property type="entry name" value="AMP-dep_synth/lig_dom"/>
</dbReference>
<evidence type="ECO:0000259" key="2">
    <source>
        <dbReference type="Pfam" id="PF00501"/>
    </source>
</evidence>
<dbReference type="Gene3D" id="3.40.50.12780">
    <property type="entry name" value="N-terminal domain of ligase-like"/>
    <property type="match status" value="1"/>
</dbReference>
<dbReference type="Proteomes" id="UP000037179">
    <property type="component" value="Unassembled WGS sequence"/>
</dbReference>
<keyword evidence="1" id="KW-0007">Acetylation</keyword>
<gene>
    <name evidence="3" type="ORF">NSK11_contig00092-0025</name>
</gene>
<accession>A0ABC9YZP0</accession>
<evidence type="ECO:0000313" key="3">
    <source>
        <dbReference type="EMBL" id="GAP30723.1"/>
    </source>
</evidence>
<comment type="caution">
    <text evidence="3">The sequence shown here is derived from an EMBL/GenBank/DDBJ whole genome shotgun (WGS) entry which is preliminary data.</text>
</comment>
<protein>
    <submittedName>
        <fullName evidence="3">Acetyl-CoA synthetase</fullName>
    </submittedName>
</protein>
<dbReference type="Pfam" id="PF00501">
    <property type="entry name" value="AMP-binding"/>
    <property type="match status" value="1"/>
</dbReference>
<reference evidence="4" key="1">
    <citation type="submission" date="2015-07" db="EMBL/GenBank/DDBJ databases">
        <title>Nocardia seriolae U-1 whole genome shotgun sequence.</title>
        <authorList>
            <person name="Imajoh M."/>
            <person name="Fukumoto Y."/>
            <person name="Sukeda M."/>
            <person name="Yamane J."/>
            <person name="Yamasaki K."/>
            <person name="Shimizu M."/>
            <person name="Ohnishi K."/>
            <person name="Oshima S."/>
        </authorList>
    </citation>
    <scope>NUCLEOTIDE SEQUENCE [LARGE SCALE GENOMIC DNA]</scope>
    <source>
        <strain evidence="4">U-1</strain>
    </source>
</reference>
<evidence type="ECO:0000256" key="1">
    <source>
        <dbReference type="ARBA" id="ARBA00022990"/>
    </source>
</evidence>
<proteinExistence type="predicted"/>
<evidence type="ECO:0000313" key="4">
    <source>
        <dbReference type="Proteomes" id="UP000037179"/>
    </source>
</evidence>
<dbReference type="PANTHER" id="PTHR24095:SF14">
    <property type="entry name" value="ACETYL-COENZYME A SYNTHETASE 1"/>
    <property type="match status" value="1"/>
</dbReference>